<protein>
    <submittedName>
        <fullName evidence="1">Uncharacterized protein</fullName>
    </submittedName>
</protein>
<geneLocation type="plasmid" evidence="1 2">
    <name>unnamed1</name>
</geneLocation>
<dbReference type="AlphaFoldDB" id="A0AAJ3Z357"/>
<gene>
    <name evidence="1" type="ORF">EQZ20_24605</name>
</gene>
<organism evidence="1 2">
    <name type="scientific">Bacillus glycinifermentans</name>
    <dbReference type="NCBI Taxonomy" id="1664069"/>
    <lineage>
        <taxon>Bacteria</taxon>
        <taxon>Bacillati</taxon>
        <taxon>Bacillota</taxon>
        <taxon>Bacilli</taxon>
        <taxon>Bacillales</taxon>
        <taxon>Bacillaceae</taxon>
        <taxon>Bacillus</taxon>
    </lineage>
</organism>
<accession>A0AAJ3Z357</accession>
<name>A0AAJ3Z357_9BACI</name>
<sequence length="67" mass="7675">MGVSKAEKKEAKDFAALILEAQGVDYEEWLFNQHKAVAEENSDFLKKALKQFVKKQQDEGHHNQSNV</sequence>
<dbReference type="RefSeq" id="WP_128748503.1">
    <property type="nucleotide sequence ID" value="NZ_CP035233.1"/>
</dbReference>
<evidence type="ECO:0000313" key="2">
    <source>
        <dbReference type="Proteomes" id="UP000288675"/>
    </source>
</evidence>
<dbReference type="EMBL" id="CP035233">
    <property type="protein sequence ID" value="QAT68057.1"/>
    <property type="molecule type" value="Genomic_DNA"/>
</dbReference>
<evidence type="ECO:0000313" key="1">
    <source>
        <dbReference type="EMBL" id="QAT68057.1"/>
    </source>
</evidence>
<proteinExistence type="predicted"/>
<reference evidence="1 2" key="1">
    <citation type="submission" date="2019-01" db="EMBL/GenBank/DDBJ databases">
        <title>Genome sequence of Bacillus glycinifermentans SRCM103574.</title>
        <authorList>
            <person name="Kong H.-J."/>
            <person name="Jeong S.-Y."/>
            <person name="Jeong D.-Y."/>
        </authorList>
    </citation>
    <scope>NUCLEOTIDE SEQUENCE [LARGE SCALE GENOMIC DNA]</scope>
    <source>
        <strain evidence="1 2">SRCM103574</strain>
        <plasmid evidence="1 2">unnamed1</plasmid>
    </source>
</reference>
<keyword evidence="1" id="KW-0614">Plasmid</keyword>
<dbReference type="GeneID" id="39505790"/>
<dbReference type="Proteomes" id="UP000288675">
    <property type="component" value="Plasmid unnamed1"/>
</dbReference>